<proteinExistence type="predicted"/>
<sequence length="267" mass="28803">MTVKTEDENPTAAVMIIGDEILSGRTQDTNVNTIAKFLGALGVDLVEVRMVHDVEAQVVRTLNELRTSVDYVFTTGGIGPTHDDITADCVANAFGVGIDERQDALDILLARYGGDANLLNPNSRRMARIPDGASLIVNPVSGAPGFQLENVFVMAGVPRIMAGMLNDLPHRLRHGQQVQSRTVKATYVPESLAADILKSLDAQYPDLSLGSYPFGIYPEEFGTQLVIRGRNADDLDAAFAALLAGLPPIVAQARQRYPDARFEEVVG</sequence>
<reference evidence="2 3" key="1">
    <citation type="submission" date="2023-01" db="EMBL/GenBank/DDBJ databases">
        <title>Novel species of the genus Asticcacaulis isolated from rivers.</title>
        <authorList>
            <person name="Lu H."/>
        </authorList>
    </citation>
    <scope>NUCLEOTIDE SEQUENCE [LARGE SCALE GENOMIC DNA]</scope>
    <source>
        <strain evidence="2 3">BYS171W</strain>
    </source>
</reference>
<dbReference type="RefSeq" id="WP_272749532.1">
    <property type="nucleotide sequence ID" value="NZ_JAQQKX010000019.1"/>
</dbReference>
<gene>
    <name evidence="2" type="ORF">PQU92_17230</name>
</gene>
<protein>
    <submittedName>
        <fullName evidence="2">Molybdopterin-binding protein</fullName>
    </submittedName>
</protein>
<evidence type="ECO:0000259" key="1">
    <source>
        <dbReference type="SMART" id="SM00852"/>
    </source>
</evidence>
<organism evidence="2 3">
    <name type="scientific">Asticcacaulis aquaticus</name>
    <dbReference type="NCBI Taxonomy" id="2984212"/>
    <lineage>
        <taxon>Bacteria</taxon>
        <taxon>Pseudomonadati</taxon>
        <taxon>Pseudomonadota</taxon>
        <taxon>Alphaproteobacteria</taxon>
        <taxon>Caulobacterales</taxon>
        <taxon>Caulobacteraceae</taxon>
        <taxon>Asticcacaulis</taxon>
    </lineage>
</organism>
<dbReference type="InterPro" id="IPR056596">
    <property type="entry name" value="FLAD1_M"/>
</dbReference>
<dbReference type="CDD" id="cd00885">
    <property type="entry name" value="cinA"/>
    <property type="match status" value="1"/>
</dbReference>
<dbReference type="SMART" id="SM00852">
    <property type="entry name" value="MoCF_biosynth"/>
    <property type="match status" value="1"/>
</dbReference>
<dbReference type="InterPro" id="IPR050101">
    <property type="entry name" value="CinA"/>
</dbReference>
<dbReference type="EMBL" id="JAQQKX010000019">
    <property type="protein sequence ID" value="MDC7685031.1"/>
    <property type="molecule type" value="Genomic_DNA"/>
</dbReference>
<evidence type="ECO:0000313" key="3">
    <source>
        <dbReference type="Proteomes" id="UP001214854"/>
    </source>
</evidence>
<dbReference type="SUPFAM" id="SSF53218">
    <property type="entry name" value="Molybdenum cofactor biosynthesis proteins"/>
    <property type="match status" value="1"/>
</dbReference>
<accession>A0ABT5HY72</accession>
<dbReference type="Pfam" id="PF00994">
    <property type="entry name" value="MoCF_biosynth"/>
    <property type="match status" value="1"/>
</dbReference>
<name>A0ABT5HY72_9CAUL</name>
<feature type="domain" description="MoaB/Mog" evidence="1">
    <location>
        <begin position="13"/>
        <end position="175"/>
    </location>
</feature>
<dbReference type="Pfam" id="PF24102">
    <property type="entry name" value="FLAD1_M"/>
    <property type="match status" value="1"/>
</dbReference>
<evidence type="ECO:0000313" key="2">
    <source>
        <dbReference type="EMBL" id="MDC7685031.1"/>
    </source>
</evidence>
<dbReference type="InterPro" id="IPR036425">
    <property type="entry name" value="MoaB/Mog-like_dom_sf"/>
</dbReference>
<dbReference type="PANTHER" id="PTHR13939:SF0">
    <property type="entry name" value="NMN AMIDOHYDROLASE-LIKE PROTEIN YFAY"/>
    <property type="match status" value="1"/>
</dbReference>
<comment type="caution">
    <text evidence="2">The sequence shown here is derived from an EMBL/GenBank/DDBJ whole genome shotgun (WGS) entry which is preliminary data.</text>
</comment>
<dbReference type="InterPro" id="IPR001453">
    <property type="entry name" value="MoaB/Mog_dom"/>
</dbReference>
<dbReference type="PANTHER" id="PTHR13939">
    <property type="entry name" value="NICOTINAMIDE-NUCLEOTIDE AMIDOHYDROLASE PNCC"/>
    <property type="match status" value="1"/>
</dbReference>
<dbReference type="Gene3D" id="3.40.980.10">
    <property type="entry name" value="MoaB/Mog-like domain"/>
    <property type="match status" value="1"/>
</dbReference>
<dbReference type="Proteomes" id="UP001214854">
    <property type="component" value="Unassembled WGS sequence"/>
</dbReference>
<keyword evidence="3" id="KW-1185">Reference proteome</keyword>